<name>A0A078APG9_STYLE</name>
<dbReference type="SUPFAM" id="SSF56112">
    <property type="entry name" value="Protein kinase-like (PK-like)"/>
    <property type="match status" value="1"/>
</dbReference>
<reference evidence="8 9" key="1">
    <citation type="submission" date="2014-06" db="EMBL/GenBank/DDBJ databases">
        <authorList>
            <person name="Swart Estienne"/>
        </authorList>
    </citation>
    <scope>NUCLEOTIDE SEQUENCE [LARGE SCALE GENOMIC DNA]</scope>
    <source>
        <strain evidence="8 9">130c</strain>
    </source>
</reference>
<keyword evidence="5" id="KW-0067">ATP-binding</keyword>
<evidence type="ECO:0000256" key="4">
    <source>
        <dbReference type="ARBA" id="ARBA00022777"/>
    </source>
</evidence>
<keyword evidence="1" id="KW-0723">Serine/threonine-protein kinase</keyword>
<dbReference type="PROSITE" id="PS51886">
    <property type="entry name" value="TLDC"/>
    <property type="match status" value="1"/>
</dbReference>
<dbReference type="OrthoDB" id="4062651at2759"/>
<dbReference type="PROSITE" id="PS50011">
    <property type="entry name" value="PROTEIN_KINASE_DOM"/>
    <property type="match status" value="1"/>
</dbReference>
<evidence type="ECO:0000256" key="5">
    <source>
        <dbReference type="ARBA" id="ARBA00022840"/>
    </source>
</evidence>
<dbReference type="InterPro" id="IPR011009">
    <property type="entry name" value="Kinase-like_dom_sf"/>
</dbReference>
<dbReference type="Pfam" id="PF07534">
    <property type="entry name" value="TLD"/>
    <property type="match status" value="1"/>
</dbReference>
<dbReference type="PANTHER" id="PTHR24345">
    <property type="entry name" value="SERINE/THREONINE-PROTEIN KINASE PLK"/>
    <property type="match status" value="1"/>
</dbReference>
<dbReference type="GO" id="GO:0004674">
    <property type="term" value="F:protein serine/threonine kinase activity"/>
    <property type="evidence" value="ECO:0007669"/>
    <property type="project" value="UniProtKB-KW"/>
</dbReference>
<evidence type="ECO:0000313" key="8">
    <source>
        <dbReference type="EMBL" id="CDW84039.1"/>
    </source>
</evidence>
<dbReference type="InterPro" id="IPR006571">
    <property type="entry name" value="TLDc_dom"/>
</dbReference>
<proteinExistence type="predicted"/>
<keyword evidence="2" id="KW-0808">Transferase</keyword>
<evidence type="ECO:0000256" key="2">
    <source>
        <dbReference type="ARBA" id="ARBA00022679"/>
    </source>
</evidence>
<dbReference type="CDD" id="cd14014">
    <property type="entry name" value="STKc_PknB_like"/>
    <property type="match status" value="1"/>
</dbReference>
<feature type="domain" description="Protein kinase" evidence="6">
    <location>
        <begin position="16"/>
        <end position="272"/>
    </location>
</feature>
<dbReference type="OMA" id="CEYLQIH"/>
<evidence type="ECO:0000256" key="3">
    <source>
        <dbReference type="ARBA" id="ARBA00022741"/>
    </source>
</evidence>
<evidence type="ECO:0000256" key="1">
    <source>
        <dbReference type="ARBA" id="ARBA00022527"/>
    </source>
</evidence>
<gene>
    <name evidence="8" type="primary">Contig18530.g19686</name>
    <name evidence="8" type="ORF">STYLEM_13096</name>
</gene>
<dbReference type="InParanoid" id="A0A078APG9"/>
<sequence length="563" mass="65542">MEKIVSLNFRQNCQKFKKFAEIKSGTFGTVCKVQDLTNGQMVAHKQQDLKKLITDPSGISRSSLRLIREIASFSLHHPNILETKEAYFDDENNFIIISELAEQDLEKYKMARSMSASEISFIMLQIIEGLDHVHKKGFIHRDISPENILVFKDGIFKICDFGVAAQGDSTQQFTGKLNYMAPEVKFGEEYDKNADIWSLGMLLYYLCFGDSQLKEINIQRKNSQQVEMEGFPQFEDIFNKMTTYSNNDKQARFSLQQLRQDFKKLVNSSQYLEYQKMLLNYQLESIKQSNQQNHKLYCEYLQIHENFDELLKCDAIQEQIKKFQKDSLFQQEQIKRYIVDKAAEKIKLQSKVQSCEIVIQKKSNEMIQQLKKQLAEQEPQFRKEFKRLVEPYVNQDQQQQRLLFKLQGQCSLLYKASKHGFTASDFHSRCDNQGPSITFILSDHGKVFGGYTSVPWKTPELHYQAQKDSTAYIFSLTETTLHPVNQNFVDHAIGHYKKQILQFGLGDIQIEDQCNLKYTNSCNIGSTYKPPSGYKQGDQKIKEYLAGANKFRVLEIEVYKIEQ</sequence>
<dbReference type="PROSITE" id="PS00109">
    <property type="entry name" value="PROTEIN_KINASE_TYR"/>
    <property type="match status" value="1"/>
</dbReference>
<dbReference type="GO" id="GO:0005634">
    <property type="term" value="C:nucleus"/>
    <property type="evidence" value="ECO:0007669"/>
    <property type="project" value="TreeGrafter"/>
</dbReference>
<evidence type="ECO:0000259" key="7">
    <source>
        <dbReference type="PROSITE" id="PS51886"/>
    </source>
</evidence>
<dbReference type="AlphaFoldDB" id="A0A078APG9"/>
<accession>A0A078APG9</accession>
<dbReference type="InterPro" id="IPR000719">
    <property type="entry name" value="Prot_kinase_dom"/>
</dbReference>
<dbReference type="Gene3D" id="3.30.200.20">
    <property type="entry name" value="Phosphorylase Kinase, domain 1"/>
    <property type="match status" value="1"/>
</dbReference>
<dbReference type="EMBL" id="CCKQ01012421">
    <property type="protein sequence ID" value="CDW84039.1"/>
    <property type="molecule type" value="Genomic_DNA"/>
</dbReference>
<dbReference type="PANTHER" id="PTHR24345:SF0">
    <property type="entry name" value="CELL CYCLE SERINE_THREONINE-PROTEIN KINASE CDC5_MSD2"/>
    <property type="match status" value="1"/>
</dbReference>
<keyword evidence="4" id="KW-0418">Kinase</keyword>
<protein>
    <submittedName>
        <fullName evidence="8">Tldc domain-containing protein</fullName>
    </submittedName>
</protein>
<organism evidence="8 9">
    <name type="scientific">Stylonychia lemnae</name>
    <name type="common">Ciliate</name>
    <dbReference type="NCBI Taxonomy" id="5949"/>
    <lineage>
        <taxon>Eukaryota</taxon>
        <taxon>Sar</taxon>
        <taxon>Alveolata</taxon>
        <taxon>Ciliophora</taxon>
        <taxon>Intramacronucleata</taxon>
        <taxon>Spirotrichea</taxon>
        <taxon>Stichotrichia</taxon>
        <taxon>Sporadotrichida</taxon>
        <taxon>Oxytrichidae</taxon>
        <taxon>Stylonychinae</taxon>
        <taxon>Stylonychia</taxon>
    </lineage>
</organism>
<feature type="domain" description="TLDc" evidence="7">
    <location>
        <begin position="387"/>
        <end position="562"/>
    </location>
</feature>
<evidence type="ECO:0000259" key="6">
    <source>
        <dbReference type="PROSITE" id="PS50011"/>
    </source>
</evidence>
<dbReference type="InterPro" id="IPR008266">
    <property type="entry name" value="Tyr_kinase_AS"/>
</dbReference>
<dbReference type="Proteomes" id="UP000039865">
    <property type="component" value="Unassembled WGS sequence"/>
</dbReference>
<keyword evidence="9" id="KW-1185">Reference proteome</keyword>
<dbReference type="SMART" id="SM00584">
    <property type="entry name" value="TLDc"/>
    <property type="match status" value="1"/>
</dbReference>
<evidence type="ECO:0000313" key="9">
    <source>
        <dbReference type="Proteomes" id="UP000039865"/>
    </source>
</evidence>
<dbReference type="GO" id="GO:0005524">
    <property type="term" value="F:ATP binding"/>
    <property type="evidence" value="ECO:0007669"/>
    <property type="project" value="UniProtKB-KW"/>
</dbReference>
<keyword evidence="3" id="KW-0547">Nucleotide-binding</keyword>
<dbReference type="Gene3D" id="1.10.510.10">
    <property type="entry name" value="Transferase(Phosphotransferase) domain 1"/>
    <property type="match status" value="1"/>
</dbReference>
<dbReference type="Pfam" id="PF00069">
    <property type="entry name" value="Pkinase"/>
    <property type="match status" value="1"/>
</dbReference>